<dbReference type="GO" id="GO:0016020">
    <property type="term" value="C:membrane"/>
    <property type="evidence" value="ECO:0007669"/>
    <property type="project" value="UniProtKB-SubCell"/>
</dbReference>
<evidence type="ECO:0000256" key="6">
    <source>
        <dbReference type="ARBA" id="ARBA00022989"/>
    </source>
</evidence>
<evidence type="ECO:0000256" key="1">
    <source>
        <dbReference type="ARBA" id="ARBA00004167"/>
    </source>
</evidence>
<keyword evidence="6 9" id="KW-1133">Transmembrane helix</keyword>
<keyword evidence="4" id="KW-0547">Nucleotide-binding</keyword>
<dbReference type="GO" id="GO:0005524">
    <property type="term" value="F:ATP binding"/>
    <property type="evidence" value="ECO:0007669"/>
    <property type="project" value="UniProtKB-KW"/>
</dbReference>
<evidence type="ECO:0000256" key="9">
    <source>
        <dbReference type="SAM" id="Phobius"/>
    </source>
</evidence>
<evidence type="ECO:0000313" key="11">
    <source>
        <dbReference type="EMBL" id="TEB26544.1"/>
    </source>
</evidence>
<feature type="region of interest" description="Disordered" evidence="8">
    <location>
        <begin position="275"/>
        <end position="305"/>
    </location>
</feature>
<keyword evidence="5" id="KW-0067">ATP-binding</keyword>
<sequence>MCYRVYSTLDTVFPVPLLYIMYTASLILVLSFHPPPPSFQLNSGLLSSRRAVSTRPPPTMASQMATCSTAQWTFNSRQQSPCVVGSALAGACVGGDFTLTALQPDYVYLGPSVSAATPCRCSSVYYSMLSACATCQGNNFIRWGRYSTNCSTVYMFPRDIPDNIAVPAWAYMDVEAQDTFNLTLAQAFGGVESTAPVQSTASATGSISRTSATGSSTNTGANPGSTAGGSSTDNTEKKSNAGAIAGGVVGGIVGLALIAGLIFFLLRRNKKQKQAPSAMYGSQGTVSEKPQGPASQYTGDGSIMYSHGGIPAPQVYDPNNPATFPTGDGSMSYTQTPPPGQPAGYGAPPSPGYGQNYGAQPNGNYIPPHMTGQSASSGYTQPNTAITQPNAPRYTGAPEL</sequence>
<protein>
    <recommendedName>
        <fullName evidence="10">Epidermal growth factor receptor-like transmembrane-juxtamembrane segment domain-containing protein</fullName>
    </recommendedName>
</protein>
<accession>A0A4Y7SY45</accession>
<evidence type="ECO:0000256" key="5">
    <source>
        <dbReference type="ARBA" id="ARBA00022840"/>
    </source>
</evidence>
<dbReference type="Pfam" id="PF21314">
    <property type="entry name" value="TM_ErbB1"/>
    <property type="match status" value="1"/>
</dbReference>
<keyword evidence="7 9" id="KW-0472">Membrane</keyword>
<feature type="compositionally biased region" description="Low complexity" evidence="8">
    <location>
        <begin position="208"/>
        <end position="222"/>
    </location>
</feature>
<evidence type="ECO:0000256" key="3">
    <source>
        <dbReference type="ARBA" id="ARBA00022692"/>
    </source>
</evidence>
<gene>
    <name evidence="11" type="ORF">FA13DRAFT_1019152</name>
</gene>
<keyword evidence="2" id="KW-0597">Phosphoprotein</keyword>
<dbReference type="Gene3D" id="1.20.5.510">
    <property type="entry name" value="Single helix bin"/>
    <property type="match status" value="1"/>
</dbReference>
<feature type="compositionally biased region" description="Polar residues" evidence="8">
    <location>
        <begin position="223"/>
        <end position="233"/>
    </location>
</feature>
<evidence type="ECO:0000256" key="8">
    <source>
        <dbReference type="SAM" id="MobiDB-lite"/>
    </source>
</evidence>
<dbReference type="PANTHER" id="PTHR15549">
    <property type="entry name" value="PAIRED IMMUNOGLOBULIN-LIKE TYPE 2 RECEPTOR"/>
    <property type="match status" value="1"/>
</dbReference>
<dbReference type="Proteomes" id="UP000298030">
    <property type="component" value="Unassembled WGS sequence"/>
</dbReference>
<dbReference type="InterPro" id="IPR051694">
    <property type="entry name" value="Immunoregulatory_rcpt-like"/>
</dbReference>
<comment type="subcellular location">
    <subcellularLocation>
        <location evidence="1">Membrane</location>
        <topology evidence="1">Single-pass membrane protein</topology>
    </subcellularLocation>
</comment>
<feature type="transmembrane region" description="Helical" evidence="9">
    <location>
        <begin position="12"/>
        <end position="32"/>
    </location>
</feature>
<dbReference type="InterPro" id="IPR049328">
    <property type="entry name" value="TM_ErbB1"/>
</dbReference>
<feature type="compositionally biased region" description="Polar residues" evidence="8">
    <location>
        <begin position="371"/>
        <end position="390"/>
    </location>
</feature>
<evidence type="ECO:0000259" key="10">
    <source>
        <dbReference type="Pfam" id="PF21314"/>
    </source>
</evidence>
<feature type="region of interest" description="Disordered" evidence="8">
    <location>
        <begin position="199"/>
        <end position="237"/>
    </location>
</feature>
<dbReference type="OrthoDB" id="2576311at2759"/>
<organism evidence="11 12">
    <name type="scientific">Coprinellus micaceus</name>
    <name type="common">Glistening ink-cap mushroom</name>
    <name type="synonym">Coprinus micaceus</name>
    <dbReference type="NCBI Taxonomy" id="71717"/>
    <lineage>
        <taxon>Eukaryota</taxon>
        <taxon>Fungi</taxon>
        <taxon>Dikarya</taxon>
        <taxon>Basidiomycota</taxon>
        <taxon>Agaricomycotina</taxon>
        <taxon>Agaricomycetes</taxon>
        <taxon>Agaricomycetidae</taxon>
        <taxon>Agaricales</taxon>
        <taxon>Agaricineae</taxon>
        <taxon>Psathyrellaceae</taxon>
        <taxon>Coprinellus</taxon>
    </lineage>
</organism>
<reference evidence="11 12" key="1">
    <citation type="journal article" date="2019" name="Nat. Ecol. Evol.">
        <title>Megaphylogeny resolves global patterns of mushroom evolution.</title>
        <authorList>
            <person name="Varga T."/>
            <person name="Krizsan K."/>
            <person name="Foldi C."/>
            <person name="Dima B."/>
            <person name="Sanchez-Garcia M."/>
            <person name="Sanchez-Ramirez S."/>
            <person name="Szollosi G.J."/>
            <person name="Szarkandi J.G."/>
            <person name="Papp V."/>
            <person name="Albert L."/>
            <person name="Andreopoulos W."/>
            <person name="Angelini C."/>
            <person name="Antonin V."/>
            <person name="Barry K.W."/>
            <person name="Bougher N.L."/>
            <person name="Buchanan P."/>
            <person name="Buyck B."/>
            <person name="Bense V."/>
            <person name="Catcheside P."/>
            <person name="Chovatia M."/>
            <person name="Cooper J."/>
            <person name="Damon W."/>
            <person name="Desjardin D."/>
            <person name="Finy P."/>
            <person name="Geml J."/>
            <person name="Haridas S."/>
            <person name="Hughes K."/>
            <person name="Justo A."/>
            <person name="Karasinski D."/>
            <person name="Kautmanova I."/>
            <person name="Kiss B."/>
            <person name="Kocsube S."/>
            <person name="Kotiranta H."/>
            <person name="LaButti K.M."/>
            <person name="Lechner B.E."/>
            <person name="Liimatainen K."/>
            <person name="Lipzen A."/>
            <person name="Lukacs Z."/>
            <person name="Mihaltcheva S."/>
            <person name="Morgado L.N."/>
            <person name="Niskanen T."/>
            <person name="Noordeloos M.E."/>
            <person name="Ohm R.A."/>
            <person name="Ortiz-Santana B."/>
            <person name="Ovrebo C."/>
            <person name="Racz N."/>
            <person name="Riley R."/>
            <person name="Savchenko A."/>
            <person name="Shiryaev A."/>
            <person name="Soop K."/>
            <person name="Spirin V."/>
            <person name="Szebenyi C."/>
            <person name="Tomsovsky M."/>
            <person name="Tulloss R.E."/>
            <person name="Uehling J."/>
            <person name="Grigoriev I.V."/>
            <person name="Vagvolgyi C."/>
            <person name="Papp T."/>
            <person name="Martin F.M."/>
            <person name="Miettinen O."/>
            <person name="Hibbett D.S."/>
            <person name="Nagy L.G."/>
        </authorList>
    </citation>
    <scope>NUCLEOTIDE SEQUENCE [LARGE SCALE GENOMIC DNA]</scope>
    <source>
        <strain evidence="11 12">FP101781</strain>
    </source>
</reference>
<proteinExistence type="predicted"/>
<feature type="compositionally biased region" description="Polar residues" evidence="8">
    <location>
        <begin position="280"/>
        <end position="299"/>
    </location>
</feature>
<feature type="domain" description="Epidermal growth factor receptor-like transmembrane-juxtamembrane segment" evidence="10">
    <location>
        <begin position="244"/>
        <end position="273"/>
    </location>
</feature>
<feature type="transmembrane region" description="Helical" evidence="9">
    <location>
        <begin position="241"/>
        <end position="266"/>
    </location>
</feature>
<keyword evidence="3 9" id="KW-0812">Transmembrane</keyword>
<name>A0A4Y7SY45_COPMI</name>
<dbReference type="AlphaFoldDB" id="A0A4Y7SY45"/>
<dbReference type="PANTHER" id="PTHR15549:SF27">
    <property type="entry name" value="CHITIN-BINDING TYPE-1 DOMAIN-CONTAINING PROTEIN"/>
    <property type="match status" value="1"/>
</dbReference>
<feature type="region of interest" description="Disordered" evidence="8">
    <location>
        <begin position="320"/>
        <end position="400"/>
    </location>
</feature>
<evidence type="ECO:0000256" key="2">
    <source>
        <dbReference type="ARBA" id="ARBA00022553"/>
    </source>
</evidence>
<keyword evidence="12" id="KW-1185">Reference proteome</keyword>
<comment type="caution">
    <text evidence="11">The sequence shown here is derived from an EMBL/GenBank/DDBJ whole genome shotgun (WGS) entry which is preliminary data.</text>
</comment>
<evidence type="ECO:0000256" key="7">
    <source>
        <dbReference type="ARBA" id="ARBA00023136"/>
    </source>
</evidence>
<evidence type="ECO:0000256" key="4">
    <source>
        <dbReference type="ARBA" id="ARBA00022741"/>
    </source>
</evidence>
<dbReference type="EMBL" id="QPFP01000047">
    <property type="protein sequence ID" value="TEB26544.1"/>
    <property type="molecule type" value="Genomic_DNA"/>
</dbReference>
<dbReference type="STRING" id="71717.A0A4Y7SY45"/>
<evidence type="ECO:0000313" key="12">
    <source>
        <dbReference type="Proteomes" id="UP000298030"/>
    </source>
</evidence>
<dbReference type="GO" id="GO:0071944">
    <property type="term" value="C:cell periphery"/>
    <property type="evidence" value="ECO:0007669"/>
    <property type="project" value="UniProtKB-ARBA"/>
</dbReference>